<dbReference type="InterPro" id="IPR007801">
    <property type="entry name" value="MbnB/TglH/ChrH"/>
</dbReference>
<dbReference type="Gene3D" id="3.20.20.150">
    <property type="entry name" value="Divalent-metal-dependent TIM barrel enzymes"/>
    <property type="match status" value="1"/>
</dbReference>
<dbReference type="RefSeq" id="WP_182807872.1">
    <property type="nucleotide sequence ID" value="NZ_JACJFM010000005.1"/>
</dbReference>
<proteinExistence type="predicted"/>
<protein>
    <submittedName>
        <fullName evidence="1">DUF692 domain-containing protein</fullName>
    </submittedName>
</protein>
<accession>A0A839INL1</accession>
<dbReference type="EMBL" id="JACJFM010000005">
    <property type="protein sequence ID" value="MBB1486089.1"/>
    <property type="molecule type" value="Genomic_DNA"/>
</dbReference>
<evidence type="ECO:0000313" key="2">
    <source>
        <dbReference type="Proteomes" id="UP000565262"/>
    </source>
</evidence>
<dbReference type="Pfam" id="PF05114">
    <property type="entry name" value="MbnB_TglH_ChrH"/>
    <property type="match status" value="1"/>
</dbReference>
<name>A0A839INL1_9GAMM</name>
<comment type="caution">
    <text evidence="1">The sequence shown here is derived from an EMBL/GenBank/DDBJ whole genome shotgun (WGS) entry which is preliminary data.</text>
</comment>
<dbReference type="PANTHER" id="PTHR42194:SF1">
    <property type="entry name" value="UPF0276 PROTEIN HI_1600"/>
    <property type="match status" value="1"/>
</dbReference>
<keyword evidence="2" id="KW-1185">Reference proteome</keyword>
<dbReference type="Proteomes" id="UP000565262">
    <property type="component" value="Unassembled WGS sequence"/>
</dbReference>
<dbReference type="AlphaFoldDB" id="A0A839INL1"/>
<dbReference type="PANTHER" id="PTHR42194">
    <property type="entry name" value="UPF0276 PROTEIN HI_1600"/>
    <property type="match status" value="1"/>
</dbReference>
<dbReference type="NCBIfam" id="NF003818">
    <property type="entry name" value="PRK05409.1"/>
    <property type="match status" value="1"/>
</dbReference>
<reference evidence="1 2" key="1">
    <citation type="submission" date="2020-08" db="EMBL/GenBank/DDBJ databases">
        <title>Oceanospirillum sp. nov. isolated from marine sediment.</title>
        <authorList>
            <person name="Ji X."/>
        </authorList>
    </citation>
    <scope>NUCLEOTIDE SEQUENCE [LARGE SCALE GENOMIC DNA]</scope>
    <source>
        <strain evidence="1 2">D5</strain>
    </source>
</reference>
<organism evidence="1 2">
    <name type="scientific">Oceanospirillum sediminis</name>
    <dbReference type="NCBI Taxonomy" id="2760088"/>
    <lineage>
        <taxon>Bacteria</taxon>
        <taxon>Pseudomonadati</taxon>
        <taxon>Pseudomonadota</taxon>
        <taxon>Gammaproteobacteria</taxon>
        <taxon>Oceanospirillales</taxon>
        <taxon>Oceanospirillaceae</taxon>
        <taxon>Oceanospirillum</taxon>
    </lineage>
</organism>
<sequence>MSHLPIAHQNIPKQGLIGVGLRHAHFHDALNETSLIDFVEVHAENFFARGSLANELLNQVMQKYPVSLHSTSMGLGSAAGINTRYLQKLMTLTNDINPVLISDHACFTWSQWNNHNVHAGDLLPLEFSEAGLRVLAENTDRVQQQLGRPVLIENLSSYLEAGPSEMSETEFLSELVNRTQCGLLVDLNNILVNARNRHMEDPVCFARQWINDIPAQSVGEFHLAGYTPAGQGEMIIDDHSQPVSEECWSLFEYALSVCGPVPSLIEWDNNLPDWQTLVHQAENARKIMHRIALSDSVSTAEVFHQQEETTSDAA</sequence>
<evidence type="ECO:0000313" key="1">
    <source>
        <dbReference type="EMBL" id="MBB1486089.1"/>
    </source>
</evidence>
<gene>
    <name evidence="1" type="ORF">H4O21_05665</name>
</gene>